<feature type="compositionally biased region" description="Acidic residues" evidence="6">
    <location>
        <begin position="659"/>
        <end position="684"/>
    </location>
</feature>
<dbReference type="Proteomes" id="UP000813463">
    <property type="component" value="Chromosome 1"/>
</dbReference>
<feature type="region of interest" description="Disordered" evidence="6">
    <location>
        <begin position="47"/>
        <end position="102"/>
    </location>
</feature>
<evidence type="ECO:0000256" key="4">
    <source>
        <dbReference type="PROSITE-ProRule" id="PRU00325"/>
    </source>
</evidence>
<keyword evidence="3" id="KW-0862">Zinc</keyword>
<dbReference type="InterPro" id="IPR006564">
    <property type="entry name" value="Znf_PMZ"/>
</dbReference>
<feature type="region of interest" description="Disordered" evidence="6">
    <location>
        <begin position="480"/>
        <end position="624"/>
    </location>
</feature>
<sequence>MESPVREQPKTPLEQTLQERLSPLSEVFTGEQLKTLSAVMTALSELPAGQQPGSVGSLRKTKSANPHLHVRDLLTALNQENTTEKRKRSDPQETEWHETEQHPTIEYERRAPVLQVARRQTIQPKDSPLCREILEERMEKIKIPTGKCDGTTDPEDHCTTFEQHMMLYTDSDAMWCKVFPSTLLGVAASWYKGIEAQSIYGFRQLQAAFLSRFVSKQKRKKSSGELMSFAQRDREPLRDYLTRFNKESITIPNLQQEVAVLALMRGMQECEFKKYLSRKSYTNLGDVLHKANEYIRGDEMMKISNVAMKGGFANCSRKLKRCKSNSEFRVRSKLAHRLSHDFDVRVLDTDKCQLIDIFLDIFEESRKQNVFLPEKFRLYTNSPTGRVELVDDSVMIRMWGWNMGKDTVELWIEDSDSPGLAFRSAVALLDMQRKELEKKLRERQEELLRMQREAEEQRRKEEEKERWWMLRMMGLSVSWPISTTTTNTRLPPPKKPTKSKPRKKLTPKKKKTPKNAPPKPTKTTTTPESTTQTPPPPPESRQQTPPPPPQSRQHTPSPPPQSTQQTPSPPPQSTQHTPSPPPQQTQTENAAPTEPQANIPEPSVPSKPKKTGRARPKGFRVGKPTLVKLGTYVAKTNASKVKRGAGRACKGKGVAVLSDNEDDEDSEDDDYEGEVSDDDSEDEEDIGDFIIAEEGLEDLQDDIPEKTFEDCLDGSARMDRNYKNGKVYVEQPYGSIRLEPWLIFKDRESFMNVLMDYCIQEGFGLSVEKSDNLRYTAVCAIEGCDWRIHASKMVDKFSWAIKCMSGEHKLCGRLEVNPIVTTNWLVRKLLPDIEANLEIPVVTLQRYAQERFQIEVKLRLFYKVKAVAKEIIHGSFSESYALLPRYAEMIKETNPGSYALVTWHSVSGDVQPKFKACFFSFAAQFRGFLTGCRPIIGIDGSHLSGYFKGILLAALGIDGNNEIFLLAYGVVDTESQESWNYFMRNLRAVFQQEGCNRDDWTFISDRMRGVDLAVHENFPRATRRCCSQHLYMNCKNGGWSGELFHKLFWIAANAFNPYVFNKAIEKITDFDPNATKYLDTCTEQWSRHQFDPEVCCDHNTTNFVESFNALTKPYRDLPVLTLFEAIRQWAMQRIGVRFDKAVNMEPHQLTEYARQELELRGAESRFCYSTPCGGGEYEVRDGNVHFPVRIDTRRCGCGVWQVSGIPCKHGLRVIYNQRLSPEDFVSGYFKGAAYKQTYAEHMHPMPDPSQWPEYSLPTINPPGIKRSAGRPPKQRKRNAMEAKKRKRHSSVKCGKCKEMGHNARTCKNGAGSSKAPPKQRAPTKKRKASSDGASTSKAPPKGKRSKQA</sequence>
<dbReference type="InterPro" id="IPR018289">
    <property type="entry name" value="MULE_transposase_dom"/>
</dbReference>
<feature type="compositionally biased region" description="Basic residues" evidence="6">
    <location>
        <begin position="607"/>
        <end position="620"/>
    </location>
</feature>
<accession>A0ABM3QXT0</accession>
<dbReference type="InterPro" id="IPR036875">
    <property type="entry name" value="Znf_CCHC_sf"/>
</dbReference>
<gene>
    <name evidence="9" type="primary">LOC110781386</name>
</gene>
<evidence type="ECO:0000256" key="3">
    <source>
        <dbReference type="ARBA" id="ARBA00022833"/>
    </source>
</evidence>
<evidence type="ECO:0000313" key="9">
    <source>
        <dbReference type="RefSeq" id="XP_056688186.1"/>
    </source>
</evidence>
<evidence type="ECO:0000313" key="8">
    <source>
        <dbReference type="Proteomes" id="UP000813463"/>
    </source>
</evidence>
<name>A0ABM3QXT0_SPIOL</name>
<keyword evidence="2 4" id="KW-0863">Zinc-finger</keyword>
<feature type="compositionally biased region" description="Pro residues" evidence="6">
    <location>
        <begin position="533"/>
        <end position="583"/>
    </location>
</feature>
<dbReference type="RefSeq" id="XP_056688186.1">
    <property type="nucleotide sequence ID" value="XM_056832208.1"/>
</dbReference>
<dbReference type="Pfam" id="PF03732">
    <property type="entry name" value="Retrotrans_gag"/>
    <property type="match status" value="1"/>
</dbReference>
<organism evidence="8 9">
    <name type="scientific">Spinacia oleracea</name>
    <name type="common">Spinach</name>
    <dbReference type="NCBI Taxonomy" id="3562"/>
    <lineage>
        <taxon>Eukaryota</taxon>
        <taxon>Viridiplantae</taxon>
        <taxon>Streptophyta</taxon>
        <taxon>Embryophyta</taxon>
        <taxon>Tracheophyta</taxon>
        <taxon>Spermatophyta</taxon>
        <taxon>Magnoliopsida</taxon>
        <taxon>eudicotyledons</taxon>
        <taxon>Gunneridae</taxon>
        <taxon>Pentapetalae</taxon>
        <taxon>Caryophyllales</taxon>
        <taxon>Chenopodiaceae</taxon>
        <taxon>Chenopodioideae</taxon>
        <taxon>Anserineae</taxon>
        <taxon>Spinacia</taxon>
    </lineage>
</organism>
<evidence type="ECO:0000256" key="1">
    <source>
        <dbReference type="ARBA" id="ARBA00022723"/>
    </source>
</evidence>
<feature type="compositionally biased region" description="Low complexity" evidence="6">
    <location>
        <begin position="646"/>
        <end position="656"/>
    </location>
</feature>
<feature type="region of interest" description="Disordered" evidence="6">
    <location>
        <begin position="1245"/>
        <end position="1348"/>
    </location>
</feature>
<evidence type="ECO:0000256" key="2">
    <source>
        <dbReference type="ARBA" id="ARBA00022771"/>
    </source>
</evidence>
<dbReference type="InterPro" id="IPR004332">
    <property type="entry name" value="Transposase_MuDR"/>
</dbReference>
<reference evidence="8" key="1">
    <citation type="journal article" date="2021" name="Nat. Commun.">
        <title>Genomic analyses provide insights into spinach domestication and the genetic basis of agronomic traits.</title>
        <authorList>
            <person name="Cai X."/>
            <person name="Sun X."/>
            <person name="Xu C."/>
            <person name="Sun H."/>
            <person name="Wang X."/>
            <person name="Ge C."/>
            <person name="Zhang Z."/>
            <person name="Wang Q."/>
            <person name="Fei Z."/>
            <person name="Jiao C."/>
            <person name="Wang Q."/>
        </authorList>
    </citation>
    <scope>NUCLEOTIDE SEQUENCE [LARGE SCALE GENOMIC DNA]</scope>
    <source>
        <strain evidence="8">cv. Varoflay</strain>
    </source>
</reference>
<dbReference type="Pfam" id="PF04434">
    <property type="entry name" value="SWIM"/>
    <property type="match status" value="1"/>
</dbReference>
<dbReference type="InterPro" id="IPR005162">
    <property type="entry name" value="Retrotrans_gag_dom"/>
</dbReference>
<dbReference type="PROSITE" id="PS50966">
    <property type="entry name" value="ZF_SWIM"/>
    <property type="match status" value="1"/>
</dbReference>
<feature type="coiled-coil region" evidence="5">
    <location>
        <begin position="426"/>
        <end position="465"/>
    </location>
</feature>
<dbReference type="PANTHER" id="PTHR31973:SF197">
    <property type="entry name" value="SWIM-TYPE DOMAIN-CONTAINING PROTEIN"/>
    <property type="match status" value="1"/>
</dbReference>
<protein>
    <recommendedName>
        <fullName evidence="7">SWIM-type domain-containing protein</fullName>
    </recommendedName>
</protein>
<dbReference type="GeneID" id="110781386"/>
<proteinExistence type="predicted"/>
<feature type="region of interest" description="Disordered" evidence="6">
    <location>
        <begin position="640"/>
        <end position="684"/>
    </location>
</feature>
<evidence type="ECO:0000256" key="6">
    <source>
        <dbReference type="SAM" id="MobiDB-lite"/>
    </source>
</evidence>
<dbReference type="PANTHER" id="PTHR31973">
    <property type="entry name" value="POLYPROTEIN, PUTATIVE-RELATED"/>
    <property type="match status" value="1"/>
</dbReference>
<feature type="compositionally biased region" description="Basic and acidic residues" evidence="6">
    <location>
        <begin position="82"/>
        <end position="102"/>
    </location>
</feature>
<dbReference type="SUPFAM" id="SSF57756">
    <property type="entry name" value="Retrovirus zinc finger-like domains"/>
    <property type="match status" value="1"/>
</dbReference>
<dbReference type="Pfam" id="PF10551">
    <property type="entry name" value="MULE"/>
    <property type="match status" value="1"/>
</dbReference>
<reference evidence="9" key="2">
    <citation type="submission" date="2025-08" db="UniProtKB">
        <authorList>
            <consortium name="RefSeq"/>
        </authorList>
    </citation>
    <scope>IDENTIFICATION</scope>
    <source>
        <tissue evidence="9">Leaf</tissue>
    </source>
</reference>
<feature type="compositionally biased region" description="Low complexity" evidence="6">
    <location>
        <begin position="521"/>
        <end position="532"/>
    </location>
</feature>
<keyword evidence="1" id="KW-0479">Metal-binding</keyword>
<keyword evidence="8" id="KW-1185">Reference proteome</keyword>
<dbReference type="Pfam" id="PF03108">
    <property type="entry name" value="DBD_Tnp_Mut"/>
    <property type="match status" value="1"/>
</dbReference>
<feature type="compositionally biased region" description="Basic residues" evidence="6">
    <location>
        <begin position="495"/>
        <end position="513"/>
    </location>
</feature>
<dbReference type="SMART" id="SM00575">
    <property type="entry name" value="ZnF_PMZ"/>
    <property type="match status" value="1"/>
</dbReference>
<feature type="domain" description="SWIM-type" evidence="7">
    <location>
        <begin position="1186"/>
        <end position="1218"/>
    </location>
</feature>
<dbReference type="InterPro" id="IPR007527">
    <property type="entry name" value="Znf_SWIM"/>
</dbReference>
<feature type="region of interest" description="Disordered" evidence="6">
    <location>
        <begin position="1"/>
        <end position="24"/>
    </location>
</feature>
<feature type="compositionally biased region" description="Basic residues" evidence="6">
    <location>
        <begin position="1272"/>
        <end position="1290"/>
    </location>
</feature>
<evidence type="ECO:0000259" key="7">
    <source>
        <dbReference type="PROSITE" id="PS50966"/>
    </source>
</evidence>
<keyword evidence="5" id="KW-0175">Coiled coil</keyword>
<evidence type="ECO:0000256" key="5">
    <source>
        <dbReference type="SAM" id="Coils"/>
    </source>
</evidence>